<organism evidence="2 3">
    <name type="scientific">Candidatus Woesebacteria bacterium RIFCSPLOWO2_01_FULL_39_10</name>
    <dbReference type="NCBI Taxonomy" id="1802516"/>
    <lineage>
        <taxon>Bacteria</taxon>
        <taxon>Candidatus Woeseibacteriota</taxon>
    </lineage>
</organism>
<evidence type="ECO:0000256" key="1">
    <source>
        <dbReference type="SAM" id="Phobius"/>
    </source>
</evidence>
<accession>A0A1F8B9W1</accession>
<reference evidence="2 3" key="1">
    <citation type="journal article" date="2016" name="Nat. Commun.">
        <title>Thousands of microbial genomes shed light on interconnected biogeochemical processes in an aquifer system.</title>
        <authorList>
            <person name="Anantharaman K."/>
            <person name="Brown C.T."/>
            <person name="Hug L.A."/>
            <person name="Sharon I."/>
            <person name="Castelle C.J."/>
            <person name="Probst A.J."/>
            <person name="Thomas B.C."/>
            <person name="Singh A."/>
            <person name="Wilkins M.J."/>
            <person name="Karaoz U."/>
            <person name="Brodie E.L."/>
            <person name="Williams K.H."/>
            <person name="Hubbard S.S."/>
            <person name="Banfield J.F."/>
        </authorList>
    </citation>
    <scope>NUCLEOTIDE SEQUENCE [LARGE SCALE GENOMIC DNA]</scope>
</reference>
<feature type="transmembrane region" description="Helical" evidence="1">
    <location>
        <begin position="31"/>
        <end position="49"/>
    </location>
</feature>
<sequence length="205" mass="22905">MMRKTITYSSFAIAGILVILVFLTAKTYTQLGIAVALYPLLIFFAFKIFPFGNNVHLTKPEIVNKPQDDSKDKADDAAVVVDIDRRAFLKLIGATGLSIFIFSILGRRVENLLFGRALDSGTSLIGPTGYETAPGEVSPTEGFRISEIDDSVDTYYGFTNKSGGWLIMKEDSTSNSFRYAKGDSDFPFNWAKRDKLSYDYFHKLF</sequence>
<gene>
    <name evidence="2" type="ORF">A3A75_00110</name>
</gene>
<dbReference type="EMBL" id="MGHC01000005">
    <property type="protein sequence ID" value="OGM60823.1"/>
    <property type="molecule type" value="Genomic_DNA"/>
</dbReference>
<dbReference type="Proteomes" id="UP000179018">
    <property type="component" value="Unassembled WGS sequence"/>
</dbReference>
<evidence type="ECO:0000313" key="2">
    <source>
        <dbReference type="EMBL" id="OGM60823.1"/>
    </source>
</evidence>
<dbReference type="AlphaFoldDB" id="A0A1F8B9W1"/>
<proteinExistence type="predicted"/>
<feature type="transmembrane region" description="Helical" evidence="1">
    <location>
        <begin position="6"/>
        <end position="24"/>
    </location>
</feature>
<keyword evidence="1" id="KW-1133">Transmembrane helix</keyword>
<evidence type="ECO:0000313" key="3">
    <source>
        <dbReference type="Proteomes" id="UP000179018"/>
    </source>
</evidence>
<name>A0A1F8B9W1_9BACT</name>
<keyword evidence="1" id="KW-0812">Transmembrane</keyword>
<comment type="caution">
    <text evidence="2">The sequence shown here is derived from an EMBL/GenBank/DDBJ whole genome shotgun (WGS) entry which is preliminary data.</text>
</comment>
<keyword evidence="1" id="KW-0472">Membrane</keyword>
<protein>
    <submittedName>
        <fullName evidence="2">Uncharacterized protein</fullName>
    </submittedName>
</protein>
<feature type="transmembrane region" description="Helical" evidence="1">
    <location>
        <begin position="87"/>
        <end position="106"/>
    </location>
</feature>